<dbReference type="Gene3D" id="1.25.40.10">
    <property type="entry name" value="Tetratricopeptide repeat domain"/>
    <property type="match status" value="1"/>
</dbReference>
<dbReference type="GeneID" id="7195354"/>
<dbReference type="SUPFAM" id="SSF48452">
    <property type="entry name" value="TPR-like"/>
    <property type="match status" value="1"/>
</dbReference>
<organism evidence="1 2">
    <name type="scientific">Phaeodactylum tricornutum (strain CCAP 1055/1)</name>
    <dbReference type="NCBI Taxonomy" id="556484"/>
    <lineage>
        <taxon>Eukaryota</taxon>
        <taxon>Sar</taxon>
        <taxon>Stramenopiles</taxon>
        <taxon>Ochrophyta</taxon>
        <taxon>Bacillariophyta</taxon>
        <taxon>Bacillariophyceae</taxon>
        <taxon>Bacillariophycidae</taxon>
        <taxon>Naviculales</taxon>
        <taxon>Phaeodactylaceae</taxon>
        <taxon>Phaeodactylum</taxon>
    </lineage>
</organism>
<reference evidence="2" key="2">
    <citation type="submission" date="2008-08" db="EMBL/GenBank/DDBJ databases">
        <authorList>
            <consortium name="Diatom Consortium"/>
            <person name="Grigoriev I."/>
            <person name="Grimwood J."/>
            <person name="Kuo A."/>
            <person name="Otillar R.P."/>
            <person name="Salamov A."/>
            <person name="Detter J.C."/>
            <person name="Lindquist E."/>
            <person name="Shapiro H."/>
            <person name="Lucas S."/>
            <person name="Glavina del Rio T."/>
            <person name="Pitluck S."/>
            <person name="Rokhsar D."/>
            <person name="Bowler C."/>
        </authorList>
    </citation>
    <scope>GENOME REANNOTATION</scope>
    <source>
        <strain evidence="2">CCAP 1055/1</strain>
    </source>
</reference>
<accession>B7G8X1</accession>
<evidence type="ECO:0000313" key="1">
    <source>
        <dbReference type="EMBL" id="EEC44848.1"/>
    </source>
</evidence>
<dbReference type="Pfam" id="PF13181">
    <property type="entry name" value="TPR_8"/>
    <property type="match status" value="1"/>
</dbReference>
<reference evidence="1 2" key="1">
    <citation type="journal article" date="2008" name="Nature">
        <title>The Phaeodactylum genome reveals the evolutionary history of diatom genomes.</title>
        <authorList>
            <person name="Bowler C."/>
            <person name="Allen A.E."/>
            <person name="Badger J.H."/>
            <person name="Grimwood J."/>
            <person name="Jabbari K."/>
            <person name="Kuo A."/>
            <person name="Maheswari U."/>
            <person name="Martens C."/>
            <person name="Maumus F."/>
            <person name="Otillar R.P."/>
            <person name="Rayko E."/>
            <person name="Salamov A."/>
            <person name="Vandepoele K."/>
            <person name="Beszteri B."/>
            <person name="Gruber A."/>
            <person name="Heijde M."/>
            <person name="Katinka M."/>
            <person name="Mock T."/>
            <person name="Valentin K."/>
            <person name="Verret F."/>
            <person name="Berges J.A."/>
            <person name="Brownlee C."/>
            <person name="Cadoret J.P."/>
            <person name="Chiovitti A."/>
            <person name="Choi C.J."/>
            <person name="Coesel S."/>
            <person name="De Martino A."/>
            <person name="Detter J.C."/>
            <person name="Durkin C."/>
            <person name="Falciatore A."/>
            <person name="Fournet J."/>
            <person name="Haruta M."/>
            <person name="Huysman M.J."/>
            <person name="Jenkins B.D."/>
            <person name="Jiroutova K."/>
            <person name="Jorgensen R.E."/>
            <person name="Joubert Y."/>
            <person name="Kaplan A."/>
            <person name="Kroger N."/>
            <person name="Kroth P.G."/>
            <person name="La Roche J."/>
            <person name="Lindquist E."/>
            <person name="Lommer M."/>
            <person name="Martin-Jezequel V."/>
            <person name="Lopez P.J."/>
            <person name="Lucas S."/>
            <person name="Mangogna M."/>
            <person name="McGinnis K."/>
            <person name="Medlin L.K."/>
            <person name="Montsant A."/>
            <person name="Oudot-Le Secq M.P."/>
            <person name="Napoli C."/>
            <person name="Obornik M."/>
            <person name="Parker M.S."/>
            <person name="Petit J.L."/>
            <person name="Porcel B.M."/>
            <person name="Poulsen N."/>
            <person name="Robison M."/>
            <person name="Rychlewski L."/>
            <person name="Rynearson T.A."/>
            <person name="Schmutz J."/>
            <person name="Shapiro H."/>
            <person name="Siaut M."/>
            <person name="Stanley M."/>
            <person name="Sussman M.R."/>
            <person name="Taylor A.R."/>
            <person name="Vardi A."/>
            <person name="von Dassow P."/>
            <person name="Vyverman W."/>
            <person name="Willis A."/>
            <person name="Wyrwicz L.S."/>
            <person name="Rokhsar D.S."/>
            <person name="Weissenbach J."/>
            <person name="Armbrust E.V."/>
            <person name="Green B.R."/>
            <person name="Van de Peer Y."/>
            <person name="Grigoriev I.V."/>
        </authorList>
    </citation>
    <scope>NUCLEOTIDE SEQUENCE [LARGE SCALE GENOMIC DNA]</scope>
    <source>
        <strain evidence="1 2">CCAP 1055/1</strain>
    </source>
</reference>
<proteinExistence type="predicted"/>
<dbReference type="RefSeq" id="XP_002183666.1">
    <property type="nucleotide sequence ID" value="XM_002183630.1"/>
</dbReference>
<dbReference type="AlphaFoldDB" id="B7G8X1"/>
<dbReference type="InParanoid" id="B7G8X1"/>
<dbReference type="PaxDb" id="2850-Phatr48931"/>
<evidence type="ECO:0000313" key="2">
    <source>
        <dbReference type="Proteomes" id="UP000000759"/>
    </source>
</evidence>
<dbReference type="KEGG" id="pti:PHATRDRAFT_48931"/>
<name>B7G8X1_PHATC</name>
<dbReference type="EMBL" id="CM000622">
    <property type="protein sequence ID" value="EEC44848.1"/>
    <property type="molecule type" value="Genomic_DNA"/>
</dbReference>
<protein>
    <submittedName>
        <fullName evidence="1">Uncharacterized protein</fullName>
    </submittedName>
</protein>
<sequence>MASRNLAAAPPSRSVASDAVVFQHISTGTKSSKSSLLRRFFRKPRSQQTIRTSAVSLTSIDEDPAESGELLFRHSLPRTTLRCSSNSLLSDCSDLSLPHEVEIVQESQEDNDDDDLLDHQAPQETFSEKDEEQHKANKGEFPLPLHLQQANACREKALDCMDVLSYNCALEELACGIALVHKGVDEPQPKLYWDMVFLKAQVLGQMGRYEESLACYQQKLQHMQAESSPTPNPSTTSELANLFFACARLSVHLQNYEQAMTYYQQELDCCVHTDSLAISRIHHELARVAHRGLHDVHRAMHHYQLALKVEHERWKSLISQKDATPEHILQDAVYQVQHTRRSLGRLHFEQGHVDRAVALAVQPM</sequence>
<dbReference type="HOGENOM" id="CLU_761783_0_0_1"/>
<dbReference type="InterPro" id="IPR019734">
    <property type="entry name" value="TPR_rpt"/>
</dbReference>
<gene>
    <name evidence="1" type="ORF">PHATRDRAFT_48931</name>
</gene>
<keyword evidence="2" id="KW-1185">Reference proteome</keyword>
<dbReference type="InterPro" id="IPR011990">
    <property type="entry name" value="TPR-like_helical_dom_sf"/>
</dbReference>
<dbReference type="Proteomes" id="UP000000759">
    <property type="component" value="Chromosome 20"/>
</dbReference>